<feature type="transmembrane region" description="Helical" evidence="1">
    <location>
        <begin position="59"/>
        <end position="80"/>
    </location>
</feature>
<proteinExistence type="predicted"/>
<dbReference type="RefSeq" id="WP_066677268.1">
    <property type="nucleotide sequence ID" value="NZ_CABMIZ010000024.1"/>
</dbReference>
<keyword evidence="1" id="KW-0812">Transmembrane</keyword>
<evidence type="ECO:0000313" key="4">
    <source>
        <dbReference type="Proteomes" id="UP000280586"/>
    </source>
</evidence>
<dbReference type="EMBL" id="CP099799">
    <property type="protein sequence ID" value="USS00093.1"/>
    <property type="molecule type" value="Genomic_DNA"/>
</dbReference>
<feature type="transmembrane region" description="Helical" evidence="1">
    <location>
        <begin position="178"/>
        <end position="197"/>
    </location>
</feature>
<keyword evidence="1" id="KW-0472">Membrane</keyword>
<evidence type="ECO:0000313" key="5">
    <source>
        <dbReference type="Proteomes" id="UP001055437"/>
    </source>
</evidence>
<feature type="transmembrane region" description="Helical" evidence="1">
    <location>
        <begin position="237"/>
        <end position="255"/>
    </location>
</feature>
<reference evidence="2 4" key="1">
    <citation type="submission" date="2017-09" db="EMBL/GenBank/DDBJ databases">
        <authorList>
            <person name="Thomas P."/>
            <person name="Seyboldt C."/>
        </authorList>
    </citation>
    <scope>NUCLEOTIDE SEQUENCE [LARGE SCALE GENOMIC DNA]</scope>
    <source>
        <strain evidence="2 4">DSM 7534</strain>
    </source>
</reference>
<keyword evidence="5" id="KW-1185">Reference proteome</keyword>
<evidence type="ECO:0000313" key="3">
    <source>
        <dbReference type="EMBL" id="USS00093.1"/>
    </source>
</evidence>
<dbReference type="Proteomes" id="UP001055437">
    <property type="component" value="Chromosome"/>
</dbReference>
<organism evidence="2 4">
    <name type="scientific">Clostridium septicum</name>
    <dbReference type="NCBI Taxonomy" id="1504"/>
    <lineage>
        <taxon>Bacteria</taxon>
        <taxon>Bacillati</taxon>
        <taxon>Bacillota</taxon>
        <taxon>Clostridia</taxon>
        <taxon>Eubacteriales</taxon>
        <taxon>Clostridiaceae</taxon>
        <taxon>Clostridium</taxon>
    </lineage>
</organism>
<dbReference type="KEGG" id="csep:CP523_03165"/>
<dbReference type="EMBL" id="CP023671">
    <property type="protein sequence ID" value="AYE33536.1"/>
    <property type="molecule type" value="Genomic_DNA"/>
</dbReference>
<dbReference type="PANTHER" id="PTHR37308:SF1">
    <property type="entry name" value="POLYPRENYL-PHOSPHATE TRANSPORTER"/>
    <property type="match status" value="1"/>
</dbReference>
<evidence type="ECO:0000313" key="2">
    <source>
        <dbReference type="EMBL" id="AYE33536.1"/>
    </source>
</evidence>
<dbReference type="GeneID" id="303559680"/>
<dbReference type="AlphaFoldDB" id="A0A9N7PIB2"/>
<protein>
    <submittedName>
        <fullName evidence="2">DUF368 domain-containing protein</fullName>
    </submittedName>
</protein>
<sequence>MYIVNFIRGFCMALADSVPGVSGGTIAFILGFYDDFINSLNSLVSIKGGLERKKSSMAFLFKLGIGWVVGMVSSIFLLSSIFDKEIYNISSVFVGFILFSIPIIIREEKDILKENYKNIIYAILGIIVVAAITYFNPTSSGSSSVDLSNISFSLGIYVFVVGMIAISAMVLPGISGSTLLLVFGLYAPIISAVKEFLTFNLSYLPILIIFGFGVLTGIVTTIRLIRYLLKKHRSKMIYFIIGLMIGSFYAVFMGPTTLKVPRPAMNLESFSFIFFIIGGLLIVILEKSKHFLEKRSK</sequence>
<feature type="transmembrane region" description="Helical" evidence="1">
    <location>
        <begin position="86"/>
        <end position="106"/>
    </location>
</feature>
<feature type="transmembrane region" description="Helical" evidence="1">
    <location>
        <begin position="118"/>
        <end position="135"/>
    </location>
</feature>
<dbReference type="Pfam" id="PF04018">
    <property type="entry name" value="VCA0040-like"/>
    <property type="match status" value="1"/>
</dbReference>
<dbReference type="Proteomes" id="UP000280586">
    <property type="component" value="Chromosome"/>
</dbReference>
<gene>
    <name evidence="2" type="ORF">CP523_03165</name>
    <name evidence="3" type="ORF">NH397_11390</name>
</gene>
<name>A0A9N7PIB2_CLOSE</name>
<feature type="transmembrane region" description="Helical" evidence="1">
    <location>
        <begin position="147"/>
        <end position="171"/>
    </location>
</feature>
<evidence type="ECO:0000256" key="1">
    <source>
        <dbReference type="SAM" id="Phobius"/>
    </source>
</evidence>
<dbReference type="OrthoDB" id="9793746at2"/>
<reference evidence="3" key="2">
    <citation type="submission" date="2022-06" db="EMBL/GenBank/DDBJ databases">
        <authorList>
            <person name="Holder M.E."/>
            <person name="Ajami N.J."/>
            <person name="Petrosino J.F."/>
        </authorList>
    </citation>
    <scope>NUCLEOTIDE SEQUENCE</scope>
    <source>
        <strain evidence="3">RMA 8861</strain>
    </source>
</reference>
<dbReference type="PANTHER" id="PTHR37308">
    <property type="entry name" value="INTEGRAL MEMBRANE PROTEIN"/>
    <property type="match status" value="1"/>
</dbReference>
<feature type="transmembrane region" description="Helical" evidence="1">
    <location>
        <begin position="203"/>
        <end position="225"/>
    </location>
</feature>
<keyword evidence="1" id="KW-1133">Transmembrane helix</keyword>
<dbReference type="InterPro" id="IPR007163">
    <property type="entry name" value="VCA0040-like"/>
</dbReference>
<feature type="transmembrane region" description="Helical" evidence="1">
    <location>
        <begin position="267"/>
        <end position="285"/>
    </location>
</feature>
<accession>A0A9N7PIB2</accession>